<protein>
    <submittedName>
        <fullName evidence="8">Eama domain</fullName>
    </submittedName>
</protein>
<dbReference type="PANTHER" id="PTHR42920">
    <property type="entry name" value="OS03G0707200 PROTEIN-RELATED"/>
    <property type="match status" value="1"/>
</dbReference>
<feature type="transmembrane region" description="Helical" evidence="6">
    <location>
        <begin position="242"/>
        <end position="262"/>
    </location>
</feature>
<evidence type="ECO:0000256" key="2">
    <source>
        <dbReference type="ARBA" id="ARBA00022475"/>
    </source>
</evidence>
<organism evidence="8 9">
    <name type="scientific">Desulfoluna butyratoxydans</name>
    <dbReference type="NCBI Taxonomy" id="231438"/>
    <lineage>
        <taxon>Bacteria</taxon>
        <taxon>Pseudomonadati</taxon>
        <taxon>Thermodesulfobacteriota</taxon>
        <taxon>Desulfobacteria</taxon>
        <taxon>Desulfobacterales</taxon>
        <taxon>Desulfolunaceae</taxon>
        <taxon>Desulfoluna</taxon>
    </lineage>
</organism>
<accession>A0A4U8YQ46</accession>
<feature type="transmembrane region" description="Helical" evidence="6">
    <location>
        <begin position="154"/>
        <end position="171"/>
    </location>
</feature>
<evidence type="ECO:0000256" key="1">
    <source>
        <dbReference type="ARBA" id="ARBA00004651"/>
    </source>
</evidence>
<feature type="transmembrane region" description="Helical" evidence="6">
    <location>
        <begin position="7"/>
        <end position="27"/>
    </location>
</feature>
<dbReference type="Proteomes" id="UP000507962">
    <property type="component" value="Unassembled WGS sequence"/>
</dbReference>
<dbReference type="GO" id="GO:0005886">
    <property type="term" value="C:plasma membrane"/>
    <property type="evidence" value="ECO:0007669"/>
    <property type="project" value="UniProtKB-SubCell"/>
</dbReference>
<feature type="transmembrane region" description="Helical" evidence="6">
    <location>
        <begin position="124"/>
        <end position="142"/>
    </location>
</feature>
<feature type="domain" description="EamA" evidence="7">
    <location>
        <begin position="9"/>
        <end position="137"/>
    </location>
</feature>
<dbReference type="InterPro" id="IPR000620">
    <property type="entry name" value="EamA_dom"/>
</dbReference>
<feature type="transmembrane region" description="Helical" evidence="6">
    <location>
        <begin position="180"/>
        <end position="200"/>
    </location>
</feature>
<proteinExistence type="predicted"/>
<feature type="transmembrane region" description="Helical" evidence="6">
    <location>
        <begin position="39"/>
        <end position="58"/>
    </location>
</feature>
<dbReference type="Pfam" id="PF00892">
    <property type="entry name" value="EamA"/>
    <property type="match status" value="2"/>
</dbReference>
<keyword evidence="4 6" id="KW-1133">Transmembrane helix</keyword>
<feature type="transmembrane region" description="Helical" evidence="6">
    <location>
        <begin position="212"/>
        <end position="230"/>
    </location>
</feature>
<keyword evidence="9" id="KW-1185">Reference proteome</keyword>
<feature type="transmembrane region" description="Helical" evidence="6">
    <location>
        <begin position="70"/>
        <end position="89"/>
    </location>
</feature>
<dbReference type="InterPro" id="IPR051258">
    <property type="entry name" value="Diverse_Substrate_Transporter"/>
</dbReference>
<keyword evidence="3 6" id="KW-0812">Transmembrane</keyword>
<comment type="subcellular location">
    <subcellularLocation>
        <location evidence="1">Cell membrane</location>
        <topology evidence="1">Multi-pass membrane protein</topology>
    </subcellularLocation>
</comment>
<dbReference type="RefSeq" id="WP_180137523.1">
    <property type="nucleotide sequence ID" value="NZ_CAADHO010000001.1"/>
</dbReference>
<dbReference type="PANTHER" id="PTHR42920:SF5">
    <property type="entry name" value="EAMA DOMAIN-CONTAINING PROTEIN"/>
    <property type="match status" value="1"/>
</dbReference>
<evidence type="ECO:0000256" key="5">
    <source>
        <dbReference type="ARBA" id="ARBA00023136"/>
    </source>
</evidence>
<evidence type="ECO:0000256" key="6">
    <source>
        <dbReference type="SAM" id="Phobius"/>
    </source>
</evidence>
<name>A0A4U8YQ46_9BACT</name>
<feature type="transmembrane region" description="Helical" evidence="6">
    <location>
        <begin position="95"/>
        <end position="115"/>
    </location>
</feature>
<evidence type="ECO:0000256" key="4">
    <source>
        <dbReference type="ARBA" id="ARBA00022989"/>
    </source>
</evidence>
<dbReference type="SUPFAM" id="SSF103481">
    <property type="entry name" value="Multidrug resistance efflux transporter EmrE"/>
    <property type="match status" value="2"/>
</dbReference>
<reference evidence="8 9" key="1">
    <citation type="submission" date="2019-03" db="EMBL/GenBank/DDBJ databases">
        <authorList>
            <person name="Nijsse B."/>
        </authorList>
    </citation>
    <scope>NUCLEOTIDE SEQUENCE [LARGE SCALE GENOMIC DNA]</scope>
    <source>
        <strain evidence="8">Desulfoluna butyratoxydans MSL71</strain>
    </source>
</reference>
<evidence type="ECO:0000313" key="9">
    <source>
        <dbReference type="Proteomes" id="UP000507962"/>
    </source>
</evidence>
<keyword evidence="5 6" id="KW-0472">Membrane</keyword>
<evidence type="ECO:0000259" key="7">
    <source>
        <dbReference type="Pfam" id="PF00892"/>
    </source>
</evidence>
<evidence type="ECO:0000313" key="8">
    <source>
        <dbReference type="EMBL" id="VFQ43363.1"/>
    </source>
</evidence>
<gene>
    <name evidence="8" type="ORF">MSL71_9910</name>
</gene>
<sequence>MNGNKRLVGMAGLVLVAFFWGMTFTVIKEALDDVPVAFFLAQRFLLAFGLLFVARPLAKAPLNTYTLGRGVLLGGLVVMGYALQTVALIDTTASNTAFLTGLNVVWVPILAVPLLKRRLEAPKAVGAVLAVGGIYLMCGLLGGEGLGHVNRGDLLALACSVFFALHILYTGRYASRCDSYWLAVIQLGTIGVLCGGAALAKGQPLFSWKPEIAVALILCSFLATVLPFLIQTTVQKWVSPSDTALIFCLEPVFAALFAWVLAGEAMGRMEYGGAALILLGMVVSERWKMGKGEGQRLKAKGEGLRAKG</sequence>
<dbReference type="AlphaFoldDB" id="A0A4U8YQ46"/>
<dbReference type="InterPro" id="IPR037185">
    <property type="entry name" value="EmrE-like"/>
</dbReference>
<evidence type="ECO:0000256" key="3">
    <source>
        <dbReference type="ARBA" id="ARBA00022692"/>
    </source>
</evidence>
<keyword evidence="2" id="KW-1003">Cell membrane</keyword>
<dbReference type="EMBL" id="CAADHO010000001">
    <property type="protein sequence ID" value="VFQ43363.1"/>
    <property type="molecule type" value="Genomic_DNA"/>
</dbReference>
<feature type="domain" description="EamA" evidence="7">
    <location>
        <begin position="151"/>
        <end position="283"/>
    </location>
</feature>